<proteinExistence type="predicted"/>
<sequence length="342" mass="40150">MSNITPESLVSYWDYEDGNDIITADSFDSDSAYEDGGYLIKPLPDRPVEDLTLLSHERENVCKYENGRRYHRYHEGQYAFPNDNQELERMELHHHISTLAFGGKLHFSPITTGEGDHSPILDLGFGSGIWAASMAETYPHSQVIGVDLSWTEPLWCPPNCRFEVDDCEHDWLYKKDYFELVHIRYLSGSIRDWDRLFQQAYRHTRPGGWIELQESDIELYCDDNTLPPDSILLEWFVLMNKAATASERPFIKTQLFKSWLERACYVDVKDKLFKVPINQWPKDKKMKEIGRYETLNVAEGLEGWSMALFTRVLGWEKDDVLVYLEKIKKEFRNRKVHAYWSL</sequence>
<organism evidence="1 2">
    <name type="scientific">Morchella conica CCBAS932</name>
    <dbReference type="NCBI Taxonomy" id="1392247"/>
    <lineage>
        <taxon>Eukaryota</taxon>
        <taxon>Fungi</taxon>
        <taxon>Dikarya</taxon>
        <taxon>Ascomycota</taxon>
        <taxon>Pezizomycotina</taxon>
        <taxon>Pezizomycetes</taxon>
        <taxon>Pezizales</taxon>
        <taxon>Morchellaceae</taxon>
        <taxon>Morchella</taxon>
    </lineage>
</organism>
<keyword evidence="1" id="KW-0808">Transferase</keyword>
<evidence type="ECO:0000313" key="1">
    <source>
        <dbReference type="EMBL" id="RPB07629.1"/>
    </source>
</evidence>
<gene>
    <name evidence="1" type="ORF">P167DRAFT_609337</name>
</gene>
<dbReference type="GO" id="GO:0032259">
    <property type="term" value="P:methylation"/>
    <property type="evidence" value="ECO:0007669"/>
    <property type="project" value="UniProtKB-KW"/>
</dbReference>
<dbReference type="EMBL" id="ML119178">
    <property type="protein sequence ID" value="RPB07629.1"/>
    <property type="molecule type" value="Genomic_DNA"/>
</dbReference>
<dbReference type="AlphaFoldDB" id="A0A3N4KE61"/>
<dbReference type="OrthoDB" id="2013972at2759"/>
<dbReference type="Proteomes" id="UP000277580">
    <property type="component" value="Unassembled WGS sequence"/>
</dbReference>
<dbReference type="Gene3D" id="3.40.50.150">
    <property type="entry name" value="Vaccinia Virus protein VP39"/>
    <property type="match status" value="1"/>
</dbReference>
<dbReference type="SUPFAM" id="SSF53335">
    <property type="entry name" value="S-adenosyl-L-methionine-dependent methyltransferases"/>
    <property type="match status" value="1"/>
</dbReference>
<reference evidence="1 2" key="1">
    <citation type="journal article" date="2018" name="Nat. Ecol. Evol.">
        <title>Pezizomycetes genomes reveal the molecular basis of ectomycorrhizal truffle lifestyle.</title>
        <authorList>
            <person name="Murat C."/>
            <person name="Payen T."/>
            <person name="Noel B."/>
            <person name="Kuo A."/>
            <person name="Morin E."/>
            <person name="Chen J."/>
            <person name="Kohler A."/>
            <person name="Krizsan K."/>
            <person name="Balestrini R."/>
            <person name="Da Silva C."/>
            <person name="Montanini B."/>
            <person name="Hainaut M."/>
            <person name="Levati E."/>
            <person name="Barry K.W."/>
            <person name="Belfiori B."/>
            <person name="Cichocki N."/>
            <person name="Clum A."/>
            <person name="Dockter R.B."/>
            <person name="Fauchery L."/>
            <person name="Guy J."/>
            <person name="Iotti M."/>
            <person name="Le Tacon F."/>
            <person name="Lindquist E.A."/>
            <person name="Lipzen A."/>
            <person name="Malagnac F."/>
            <person name="Mello A."/>
            <person name="Molinier V."/>
            <person name="Miyauchi S."/>
            <person name="Poulain J."/>
            <person name="Riccioni C."/>
            <person name="Rubini A."/>
            <person name="Sitrit Y."/>
            <person name="Splivallo R."/>
            <person name="Traeger S."/>
            <person name="Wang M."/>
            <person name="Zifcakova L."/>
            <person name="Wipf D."/>
            <person name="Zambonelli A."/>
            <person name="Paolocci F."/>
            <person name="Nowrousian M."/>
            <person name="Ottonello S."/>
            <person name="Baldrian P."/>
            <person name="Spatafora J.W."/>
            <person name="Henrissat B."/>
            <person name="Nagy L.G."/>
            <person name="Aury J.M."/>
            <person name="Wincker P."/>
            <person name="Grigoriev I.V."/>
            <person name="Bonfante P."/>
            <person name="Martin F.M."/>
        </authorList>
    </citation>
    <scope>NUCLEOTIDE SEQUENCE [LARGE SCALE GENOMIC DNA]</scope>
    <source>
        <strain evidence="1 2">CCBAS932</strain>
    </source>
</reference>
<evidence type="ECO:0000313" key="2">
    <source>
        <dbReference type="Proteomes" id="UP000277580"/>
    </source>
</evidence>
<dbReference type="InterPro" id="IPR029063">
    <property type="entry name" value="SAM-dependent_MTases_sf"/>
</dbReference>
<keyword evidence="1" id="KW-0489">Methyltransferase</keyword>
<dbReference type="Pfam" id="PF13489">
    <property type="entry name" value="Methyltransf_23"/>
    <property type="match status" value="1"/>
</dbReference>
<dbReference type="PANTHER" id="PTHR43591:SF24">
    <property type="entry name" value="2-METHOXY-6-POLYPRENYL-1,4-BENZOQUINOL METHYLASE, MITOCHONDRIAL"/>
    <property type="match status" value="1"/>
</dbReference>
<dbReference type="STRING" id="1392247.A0A3N4KE61"/>
<protein>
    <submittedName>
        <fullName evidence="1">S-adenosyl-L-methionine-dependent methyltransferase</fullName>
    </submittedName>
</protein>
<accession>A0A3N4KE61</accession>
<dbReference type="CDD" id="cd02440">
    <property type="entry name" value="AdoMet_MTases"/>
    <property type="match status" value="1"/>
</dbReference>
<dbReference type="PANTHER" id="PTHR43591">
    <property type="entry name" value="METHYLTRANSFERASE"/>
    <property type="match status" value="1"/>
</dbReference>
<dbReference type="InParanoid" id="A0A3N4KE61"/>
<dbReference type="GO" id="GO:0008168">
    <property type="term" value="F:methyltransferase activity"/>
    <property type="evidence" value="ECO:0007669"/>
    <property type="project" value="UniProtKB-KW"/>
</dbReference>
<keyword evidence="2" id="KW-1185">Reference proteome</keyword>
<name>A0A3N4KE61_9PEZI</name>